<reference evidence="2 3" key="1">
    <citation type="submission" date="2014-04" db="EMBL/GenBank/DDBJ databases">
        <title>Evolutionary Origins and Diversification of the Mycorrhizal Mutualists.</title>
        <authorList>
            <consortium name="DOE Joint Genome Institute"/>
            <consortium name="Mycorrhizal Genomics Consortium"/>
            <person name="Kohler A."/>
            <person name="Kuo A."/>
            <person name="Nagy L.G."/>
            <person name="Floudas D."/>
            <person name="Copeland A."/>
            <person name="Barry K.W."/>
            <person name="Cichocki N."/>
            <person name="Veneault-Fourrey C."/>
            <person name="LaButti K."/>
            <person name="Lindquist E.A."/>
            <person name="Lipzen A."/>
            <person name="Lundell T."/>
            <person name="Morin E."/>
            <person name="Murat C."/>
            <person name="Riley R."/>
            <person name="Ohm R."/>
            <person name="Sun H."/>
            <person name="Tunlid A."/>
            <person name="Henrissat B."/>
            <person name="Grigoriev I.V."/>
            <person name="Hibbett D.S."/>
            <person name="Martin F."/>
        </authorList>
    </citation>
    <scope>NUCLEOTIDE SEQUENCE [LARGE SCALE GENOMIC DNA]</scope>
    <source>
        <strain evidence="2 3">Koide BX008</strain>
    </source>
</reference>
<dbReference type="InParanoid" id="A0A0C2XHF8"/>
<proteinExistence type="predicted"/>
<keyword evidence="3" id="KW-1185">Reference proteome</keyword>
<protein>
    <submittedName>
        <fullName evidence="2">Uncharacterized protein</fullName>
    </submittedName>
</protein>
<evidence type="ECO:0000313" key="3">
    <source>
        <dbReference type="Proteomes" id="UP000054549"/>
    </source>
</evidence>
<accession>A0A0C2XHF8</accession>
<dbReference type="Proteomes" id="UP000054549">
    <property type="component" value="Unassembled WGS sequence"/>
</dbReference>
<feature type="region of interest" description="Disordered" evidence="1">
    <location>
        <begin position="31"/>
        <end position="53"/>
    </location>
</feature>
<name>A0A0C2XHF8_AMAMK</name>
<evidence type="ECO:0000256" key="1">
    <source>
        <dbReference type="SAM" id="MobiDB-lite"/>
    </source>
</evidence>
<gene>
    <name evidence="2" type="ORF">M378DRAFT_158173</name>
</gene>
<evidence type="ECO:0000313" key="2">
    <source>
        <dbReference type="EMBL" id="KIL68383.1"/>
    </source>
</evidence>
<organism evidence="2 3">
    <name type="scientific">Amanita muscaria (strain Koide BX008)</name>
    <dbReference type="NCBI Taxonomy" id="946122"/>
    <lineage>
        <taxon>Eukaryota</taxon>
        <taxon>Fungi</taxon>
        <taxon>Dikarya</taxon>
        <taxon>Basidiomycota</taxon>
        <taxon>Agaricomycotina</taxon>
        <taxon>Agaricomycetes</taxon>
        <taxon>Agaricomycetidae</taxon>
        <taxon>Agaricales</taxon>
        <taxon>Pluteineae</taxon>
        <taxon>Amanitaceae</taxon>
        <taxon>Amanita</taxon>
    </lineage>
</organism>
<dbReference type="EMBL" id="KN818228">
    <property type="protein sequence ID" value="KIL68383.1"/>
    <property type="molecule type" value="Genomic_DNA"/>
</dbReference>
<dbReference type="HOGENOM" id="CLU_1834668_0_0_1"/>
<sequence length="140" mass="15680">MSILGEEAVERHGSHETLPSRCCQEYIDEQEDTDAGSANDSGIGLDFIQPPGDEEHRVALGGESPCSTHDNACGRSEGAPHVRYRWSVDETIVLHLLAAMESRQTDARGSVNRIAKRRIGHRLRQRIVALFREIRTRYLS</sequence>
<dbReference type="AlphaFoldDB" id="A0A0C2XHF8"/>